<dbReference type="AlphaFoldDB" id="A0AA39F5H3"/>
<comment type="caution">
    <text evidence="1">The sequence shown here is derived from an EMBL/GenBank/DDBJ whole genome shotgun (WGS) entry which is preliminary data.</text>
</comment>
<dbReference type="Proteomes" id="UP001168972">
    <property type="component" value="Unassembled WGS sequence"/>
</dbReference>
<reference evidence="1" key="2">
    <citation type="submission" date="2023-03" db="EMBL/GenBank/DDBJ databases">
        <authorList>
            <person name="Inwood S.N."/>
            <person name="Skelly J.G."/>
            <person name="Guhlin J."/>
            <person name="Harrop T.W.R."/>
            <person name="Goldson S.G."/>
            <person name="Dearden P.K."/>
        </authorList>
    </citation>
    <scope>NUCLEOTIDE SEQUENCE</scope>
    <source>
        <strain evidence="1">Lincoln</strain>
        <tissue evidence="1">Whole body</tissue>
    </source>
</reference>
<dbReference type="EMBL" id="JAQQBR010001833">
    <property type="protein sequence ID" value="KAK0163280.1"/>
    <property type="molecule type" value="Genomic_DNA"/>
</dbReference>
<sequence length="93" mass="11004">MADKNNYVAASTISINQINKDCDKFEELVNSSSNKRTYENIRPCLSANWKKVLSQRYFQHKKKSNNRSAKKLLFQRYFRELQRNNTSAQVQVQ</sequence>
<name>A0AA39F5H3_MICHY</name>
<organism evidence="1 2">
    <name type="scientific">Microctonus hyperodae</name>
    <name type="common">Parasitoid wasp</name>
    <dbReference type="NCBI Taxonomy" id="165561"/>
    <lineage>
        <taxon>Eukaryota</taxon>
        <taxon>Metazoa</taxon>
        <taxon>Ecdysozoa</taxon>
        <taxon>Arthropoda</taxon>
        <taxon>Hexapoda</taxon>
        <taxon>Insecta</taxon>
        <taxon>Pterygota</taxon>
        <taxon>Neoptera</taxon>
        <taxon>Endopterygota</taxon>
        <taxon>Hymenoptera</taxon>
        <taxon>Apocrita</taxon>
        <taxon>Ichneumonoidea</taxon>
        <taxon>Braconidae</taxon>
        <taxon>Euphorinae</taxon>
        <taxon>Microctonus</taxon>
    </lineage>
</organism>
<evidence type="ECO:0000313" key="1">
    <source>
        <dbReference type="EMBL" id="KAK0163280.1"/>
    </source>
</evidence>
<keyword evidence="2" id="KW-1185">Reference proteome</keyword>
<gene>
    <name evidence="1" type="ORF">PV327_006980</name>
</gene>
<evidence type="ECO:0000313" key="2">
    <source>
        <dbReference type="Proteomes" id="UP001168972"/>
    </source>
</evidence>
<reference evidence="1" key="1">
    <citation type="journal article" date="2023" name="bioRxiv">
        <title>Scaffold-level genome assemblies of two parasitoid biocontrol wasps reveal the parthenogenesis mechanism and an associated novel virus.</title>
        <authorList>
            <person name="Inwood S."/>
            <person name="Skelly J."/>
            <person name="Guhlin J."/>
            <person name="Harrop T."/>
            <person name="Goldson S."/>
            <person name="Dearden P."/>
        </authorList>
    </citation>
    <scope>NUCLEOTIDE SEQUENCE</scope>
    <source>
        <strain evidence="1">Lincoln</strain>
        <tissue evidence="1">Whole body</tissue>
    </source>
</reference>
<protein>
    <submittedName>
        <fullName evidence="1">Uncharacterized protein</fullName>
    </submittedName>
</protein>
<proteinExistence type="predicted"/>
<accession>A0AA39F5H3</accession>